<reference evidence="2 3" key="1">
    <citation type="journal article" date="2013" name="Antonie Van Leeuwenhoek">
        <title>Paracoccus zhejiangensis sp. nov., isolated from activated sludge in wastewater-treatment system.</title>
        <authorList>
            <person name="Wu Z.G."/>
            <person name="Zhang D.F."/>
            <person name="Liu Y.L."/>
            <person name="Wang F."/>
            <person name="Jiang X."/>
            <person name="Li C."/>
            <person name="Li S.P."/>
            <person name="Hong Q."/>
            <person name="Li W.J."/>
        </authorList>
    </citation>
    <scope>NUCLEOTIDE SEQUENCE [LARGE SCALE GENOMIC DNA]</scope>
    <source>
        <strain evidence="2 3">J6</strain>
    </source>
</reference>
<feature type="transmembrane region" description="Helical" evidence="1">
    <location>
        <begin position="44"/>
        <end position="64"/>
    </location>
</feature>
<feature type="transmembrane region" description="Helical" evidence="1">
    <location>
        <begin position="12"/>
        <end position="32"/>
    </location>
</feature>
<sequence length="91" mass="10199">MSAYQKEWRQTLLYGALYVLMAHTGLFAWLLGTDNDLRLFGFPLHYAVALVLGSLGVLIVSIFWNRSADRLEDEIEAENRLATQPAGSIAK</sequence>
<dbReference type="EMBL" id="CP025430">
    <property type="protein sequence ID" value="AUH65975.1"/>
    <property type="molecule type" value="Genomic_DNA"/>
</dbReference>
<evidence type="ECO:0000256" key="1">
    <source>
        <dbReference type="SAM" id="Phobius"/>
    </source>
</evidence>
<organism evidence="2 3">
    <name type="scientific">Paracoccus zhejiangensis</name>
    <dbReference type="NCBI Taxonomy" id="1077935"/>
    <lineage>
        <taxon>Bacteria</taxon>
        <taxon>Pseudomonadati</taxon>
        <taxon>Pseudomonadota</taxon>
        <taxon>Alphaproteobacteria</taxon>
        <taxon>Rhodobacterales</taxon>
        <taxon>Paracoccaceae</taxon>
        <taxon>Paracoccus</taxon>
    </lineage>
</organism>
<dbReference type="KEGG" id="pzh:CX676_18925"/>
<dbReference type="AlphaFoldDB" id="A0A2H5F353"/>
<dbReference type="Proteomes" id="UP000234530">
    <property type="component" value="Chromosome"/>
</dbReference>
<evidence type="ECO:0000313" key="2">
    <source>
        <dbReference type="EMBL" id="AUH65975.1"/>
    </source>
</evidence>
<keyword evidence="1" id="KW-0472">Membrane</keyword>
<accession>A0A2H5F353</accession>
<protein>
    <recommendedName>
        <fullName evidence="4">DUF4212 domain-containing protein</fullName>
    </recommendedName>
</protein>
<keyword evidence="1" id="KW-0812">Transmembrane</keyword>
<gene>
    <name evidence="2" type="ORF">CX676_18925</name>
</gene>
<keyword evidence="3" id="KW-1185">Reference proteome</keyword>
<dbReference type="RefSeq" id="WP_101753954.1">
    <property type="nucleotide sequence ID" value="NZ_CP025430.1"/>
</dbReference>
<proteinExistence type="predicted"/>
<evidence type="ECO:0008006" key="4">
    <source>
        <dbReference type="Google" id="ProtNLM"/>
    </source>
</evidence>
<evidence type="ECO:0000313" key="3">
    <source>
        <dbReference type="Proteomes" id="UP000234530"/>
    </source>
</evidence>
<dbReference type="OrthoDB" id="7868694at2"/>
<name>A0A2H5F353_9RHOB</name>
<keyword evidence="1" id="KW-1133">Transmembrane helix</keyword>